<dbReference type="Gene3D" id="3.40.50.300">
    <property type="entry name" value="P-loop containing nucleotide triphosphate hydrolases"/>
    <property type="match status" value="2"/>
</dbReference>
<comment type="subcellular location">
    <subcellularLocation>
        <location evidence="9">Cell membrane</location>
        <topology evidence="9">Peripheral membrane protein</topology>
        <orientation evidence="9">Cytoplasmic side</orientation>
    </subcellularLocation>
    <subcellularLocation>
        <location evidence="9">Cytoplasm</location>
    </subcellularLocation>
    <text evidence="9">Distribution is 50-50.</text>
</comment>
<evidence type="ECO:0000256" key="2">
    <source>
        <dbReference type="ARBA" id="ARBA00022475"/>
    </source>
</evidence>
<dbReference type="AlphaFoldDB" id="A0A2R8CDT4"/>
<dbReference type="InterPro" id="IPR027417">
    <property type="entry name" value="P-loop_NTPase"/>
</dbReference>
<dbReference type="Pfam" id="PF01043">
    <property type="entry name" value="SecA_PP_bind"/>
    <property type="match status" value="1"/>
</dbReference>
<dbReference type="SMART" id="SM00957">
    <property type="entry name" value="SecA_DEAD"/>
    <property type="match status" value="1"/>
</dbReference>
<dbReference type="InterPro" id="IPR011115">
    <property type="entry name" value="SecA_DEAD"/>
</dbReference>
<evidence type="ECO:0000256" key="9">
    <source>
        <dbReference type="HAMAP-Rule" id="MF_01382"/>
    </source>
</evidence>
<feature type="domain" description="SecA family profile" evidence="11">
    <location>
        <begin position="28"/>
        <end position="617"/>
    </location>
</feature>
<evidence type="ECO:0000256" key="1">
    <source>
        <dbReference type="ARBA" id="ARBA00022448"/>
    </source>
</evidence>
<dbReference type="Gene3D" id="3.90.1440.10">
    <property type="entry name" value="SecA, preprotein cross-linking domain"/>
    <property type="match status" value="1"/>
</dbReference>
<dbReference type="PANTHER" id="PTHR30612:SF0">
    <property type="entry name" value="CHLOROPLAST PROTEIN-TRANSPORTING ATPASE"/>
    <property type="match status" value="1"/>
</dbReference>
<keyword evidence="9" id="KW-0963">Cytoplasm</keyword>
<keyword evidence="4 9" id="KW-0067">ATP-binding</keyword>
<evidence type="ECO:0000259" key="10">
    <source>
        <dbReference type="PROSITE" id="PS51192"/>
    </source>
</evidence>
<dbReference type="FunFam" id="3.40.50.300:FF:000429">
    <property type="entry name" value="Preprotein translocase subunit SecA"/>
    <property type="match status" value="1"/>
</dbReference>
<keyword evidence="3 9" id="KW-0547">Nucleotide-binding</keyword>
<dbReference type="GO" id="GO:0043952">
    <property type="term" value="P:protein transport by the Sec complex"/>
    <property type="evidence" value="ECO:0007669"/>
    <property type="project" value="TreeGrafter"/>
</dbReference>
<keyword evidence="1 9" id="KW-0813">Transport</keyword>
<organism evidence="12 13">
    <name type="scientific">Falsiruegeria mediterranea M17</name>
    <dbReference type="NCBI Taxonomy" id="1200281"/>
    <lineage>
        <taxon>Bacteria</taxon>
        <taxon>Pseudomonadati</taxon>
        <taxon>Pseudomonadota</taxon>
        <taxon>Alphaproteobacteria</taxon>
        <taxon>Rhodobacterales</taxon>
        <taxon>Roseobacteraceae</taxon>
        <taxon>Falsiruegeria</taxon>
    </lineage>
</organism>
<proteinExistence type="inferred from homology"/>
<dbReference type="OrthoDB" id="9805579at2"/>
<evidence type="ECO:0000256" key="7">
    <source>
        <dbReference type="ARBA" id="ARBA00023010"/>
    </source>
</evidence>
<comment type="catalytic activity">
    <reaction evidence="9">
        <text>ATP + H2O + cellular proteinSide 1 = ADP + phosphate + cellular proteinSide 2.</text>
        <dbReference type="EC" id="7.4.2.8"/>
    </reaction>
</comment>
<dbReference type="Pfam" id="PF07517">
    <property type="entry name" value="SecA_DEAD"/>
    <property type="match status" value="1"/>
</dbReference>
<dbReference type="RefSeq" id="WP_108791264.1">
    <property type="nucleotide sequence ID" value="NZ_ONZG01000012.1"/>
</dbReference>
<dbReference type="PANTHER" id="PTHR30612">
    <property type="entry name" value="SECA INNER MEMBRANE COMPONENT OF SEC PROTEIN SECRETION SYSTEM"/>
    <property type="match status" value="1"/>
</dbReference>
<dbReference type="PROSITE" id="PS01312">
    <property type="entry name" value="SECA"/>
    <property type="match status" value="1"/>
</dbReference>
<dbReference type="PROSITE" id="PS51196">
    <property type="entry name" value="SECA_MOTOR_DEAD"/>
    <property type="match status" value="1"/>
</dbReference>
<feature type="binding site" evidence="9">
    <location>
        <begin position="132"/>
        <end position="136"/>
    </location>
    <ligand>
        <name>ATP</name>
        <dbReference type="ChEBI" id="CHEBI:30616"/>
    </ligand>
</feature>
<keyword evidence="6 9" id="KW-1278">Translocase</keyword>
<evidence type="ECO:0000256" key="6">
    <source>
        <dbReference type="ARBA" id="ARBA00022967"/>
    </source>
</evidence>
<dbReference type="SMART" id="SM00958">
    <property type="entry name" value="SecA_PP_bind"/>
    <property type="match status" value="1"/>
</dbReference>
<dbReference type="EC" id="7.4.2.8" evidence="9"/>
<dbReference type="InterPro" id="IPR044722">
    <property type="entry name" value="SecA_SF2_C"/>
</dbReference>
<evidence type="ECO:0000256" key="3">
    <source>
        <dbReference type="ARBA" id="ARBA00022741"/>
    </source>
</evidence>
<name>A0A2R8CDT4_9RHOB</name>
<keyword evidence="7 9" id="KW-0811">Translocation</keyword>
<dbReference type="GO" id="GO:0017038">
    <property type="term" value="P:protein import"/>
    <property type="evidence" value="ECO:0007669"/>
    <property type="project" value="InterPro"/>
</dbReference>
<dbReference type="SUPFAM" id="SSF52540">
    <property type="entry name" value="P-loop containing nucleoside triphosphate hydrolases"/>
    <property type="match status" value="2"/>
</dbReference>
<sequence length="652" mass="71510">MSDTFPTHSGGAFYPRAAVQPKKSKLDLWVESFTTLPRRRLQARPSRIFAWRVLSRGRKFADLTDDQLDAEIKKVAHRLRAARAKPREALLVQCFALVRECAGRELGLRHYATQILGARAVLNGAVAEMQTGEGKTLAITLAAGTAALAGRRVHVITANDYLAGRDAETMRVLYTRLGLTCEAVVPDCSNDERRDVFDADIVYASGKEVAFSFLRDRVAMGGRTGDIGLGARAYFENTQLLLPGLQFAIVDEVDSVMIDEARTPLILSVPPSDAEVEAEASRSAYAIASQMREGKDFRLDRLRRQIELTPAGHDHLDESTDMMPERWRPTPILDDTIRTALSAIHLHNLDEHYILRDGKVEIVDEYTGRVMPDRSWSAGLHQAVEAKEQVDITTRRVTLAQITFQRFFQRYLHIGGMTGTATEAAGEFWTVYGLPVVSIPTHKRSRRRTYPPQVFARAATKWARVAKRAKELSTKGRPVLIGTRTVAASEAASAVLTAHGVTHRVLSAAQDADEAAIIADAGRSGAVTVATNMAGRGTDILLDDQARAAGGLHVIMTECHSARRIDRQLAGRAGRQGDPGSSEAILSAEDSLLSEFGGSFTNSLSRFGGRATLSVLTKAQSRAEREHVRARKKLLELDEQLAENLAFTGTPE</sequence>
<dbReference type="GO" id="GO:0008564">
    <property type="term" value="F:protein-exporting ATPase activity"/>
    <property type="evidence" value="ECO:0007669"/>
    <property type="project" value="UniProtKB-EC"/>
</dbReference>
<dbReference type="CDD" id="cd18803">
    <property type="entry name" value="SF2_C_secA"/>
    <property type="match status" value="1"/>
</dbReference>
<dbReference type="Proteomes" id="UP000244898">
    <property type="component" value="Unassembled WGS sequence"/>
</dbReference>
<evidence type="ECO:0000256" key="8">
    <source>
        <dbReference type="ARBA" id="ARBA00023136"/>
    </source>
</evidence>
<feature type="binding site" evidence="9">
    <location>
        <position position="539"/>
    </location>
    <ligand>
        <name>ATP</name>
        <dbReference type="ChEBI" id="CHEBI:30616"/>
    </ligand>
</feature>
<dbReference type="InterPro" id="IPR014001">
    <property type="entry name" value="Helicase_ATP-bd"/>
</dbReference>
<evidence type="ECO:0000256" key="5">
    <source>
        <dbReference type="ARBA" id="ARBA00022927"/>
    </source>
</evidence>
<gene>
    <name evidence="12" type="primary">secA_2</name>
    <name evidence="9" type="synonym">secA</name>
    <name evidence="12" type="ORF">TRM7615_04161</name>
</gene>
<dbReference type="SUPFAM" id="SSF81767">
    <property type="entry name" value="Pre-protein crosslinking domain of SecA"/>
    <property type="match status" value="1"/>
</dbReference>
<dbReference type="PRINTS" id="PR00906">
    <property type="entry name" value="SECA"/>
</dbReference>
<dbReference type="GO" id="GO:0006605">
    <property type="term" value="P:protein targeting"/>
    <property type="evidence" value="ECO:0007669"/>
    <property type="project" value="UniProtKB-UniRule"/>
</dbReference>
<evidence type="ECO:0000313" key="12">
    <source>
        <dbReference type="EMBL" id="SPJ30627.1"/>
    </source>
</evidence>
<reference evidence="13" key="1">
    <citation type="submission" date="2018-03" db="EMBL/GenBank/DDBJ databases">
        <authorList>
            <person name="Rodrigo-Torres L."/>
            <person name="Arahal R. D."/>
            <person name="Lucena T."/>
        </authorList>
    </citation>
    <scope>NUCLEOTIDE SEQUENCE [LARGE SCALE GENOMIC DNA]</scope>
    <source>
        <strain evidence="13">CECT 7615</strain>
    </source>
</reference>
<feature type="domain" description="Helicase ATP-binding" evidence="10">
    <location>
        <begin position="116"/>
        <end position="289"/>
    </location>
</feature>
<dbReference type="InterPro" id="IPR036670">
    <property type="entry name" value="SecA_X-link_sf"/>
</dbReference>
<dbReference type="GO" id="GO:0065002">
    <property type="term" value="P:intracellular protein transmembrane transport"/>
    <property type="evidence" value="ECO:0007669"/>
    <property type="project" value="UniProtKB-UniRule"/>
</dbReference>
<dbReference type="CDD" id="cd17928">
    <property type="entry name" value="DEXDc_SecA"/>
    <property type="match status" value="1"/>
</dbReference>
<comment type="similarity">
    <text evidence="9">Belongs to the SecA family.</text>
</comment>
<dbReference type="InterPro" id="IPR014018">
    <property type="entry name" value="SecA_motor_DEAD"/>
</dbReference>
<protein>
    <recommendedName>
        <fullName evidence="9">Protein translocase subunit SecA</fullName>
        <ecNumber evidence="9">7.4.2.8</ecNumber>
    </recommendedName>
</protein>
<dbReference type="Pfam" id="PF21090">
    <property type="entry name" value="P-loop_SecA"/>
    <property type="match status" value="1"/>
</dbReference>
<dbReference type="InterPro" id="IPR020937">
    <property type="entry name" value="SecA_CS"/>
</dbReference>
<feature type="binding site" evidence="9">
    <location>
        <position position="114"/>
    </location>
    <ligand>
        <name>ATP</name>
        <dbReference type="ChEBI" id="CHEBI:30616"/>
    </ligand>
</feature>
<accession>A0A2R8CDT4</accession>
<keyword evidence="5 9" id="KW-0653">Protein transport</keyword>
<evidence type="ECO:0000259" key="11">
    <source>
        <dbReference type="PROSITE" id="PS51196"/>
    </source>
</evidence>
<keyword evidence="13" id="KW-1185">Reference proteome</keyword>
<dbReference type="GO" id="GO:0005524">
    <property type="term" value="F:ATP binding"/>
    <property type="evidence" value="ECO:0007669"/>
    <property type="project" value="UniProtKB-UniRule"/>
</dbReference>
<evidence type="ECO:0000313" key="13">
    <source>
        <dbReference type="Proteomes" id="UP000244898"/>
    </source>
</evidence>
<dbReference type="HAMAP" id="MF_01382">
    <property type="entry name" value="SecA"/>
    <property type="match status" value="1"/>
</dbReference>
<comment type="subunit">
    <text evidence="9">Monomer and homodimer. Part of the essential Sec protein translocation apparatus which comprises SecA, SecYEG and auxiliary proteins SecDF-YajC and YidC.</text>
</comment>
<dbReference type="InterPro" id="IPR011130">
    <property type="entry name" value="SecA_preprotein_X-link_dom"/>
</dbReference>
<dbReference type="GO" id="GO:0005829">
    <property type="term" value="C:cytosol"/>
    <property type="evidence" value="ECO:0007669"/>
    <property type="project" value="TreeGrafter"/>
</dbReference>
<comment type="function">
    <text evidence="9">Part of the Sec protein translocase complex. Interacts with the SecYEG preprotein conducting channel. Has a central role in coupling the hydrolysis of ATP to the transfer of proteins into and across the cell membrane, serving both as a receptor for the preprotein-SecB complex and as an ATP-driven molecular motor driving the stepwise translocation of polypeptide chains across the membrane.</text>
</comment>
<dbReference type="InterPro" id="IPR000185">
    <property type="entry name" value="SecA"/>
</dbReference>
<dbReference type="EMBL" id="ONZG01000012">
    <property type="protein sequence ID" value="SPJ30627.1"/>
    <property type="molecule type" value="Genomic_DNA"/>
</dbReference>
<dbReference type="GO" id="GO:0031522">
    <property type="term" value="C:cell envelope Sec protein transport complex"/>
    <property type="evidence" value="ECO:0007669"/>
    <property type="project" value="TreeGrafter"/>
</dbReference>
<dbReference type="GO" id="GO:0005886">
    <property type="term" value="C:plasma membrane"/>
    <property type="evidence" value="ECO:0007669"/>
    <property type="project" value="UniProtKB-SubCell"/>
</dbReference>
<dbReference type="PROSITE" id="PS51192">
    <property type="entry name" value="HELICASE_ATP_BIND_1"/>
    <property type="match status" value="1"/>
</dbReference>
<evidence type="ECO:0000256" key="4">
    <source>
        <dbReference type="ARBA" id="ARBA00022840"/>
    </source>
</evidence>
<keyword evidence="2 9" id="KW-1003">Cell membrane</keyword>
<keyword evidence="8 9" id="KW-0472">Membrane</keyword>